<comment type="caution">
    <text evidence="1">The sequence shown here is derived from an EMBL/GenBank/DDBJ whole genome shotgun (WGS) entry which is preliminary data.</text>
</comment>
<dbReference type="EMBL" id="JAUZVT010000002">
    <property type="protein sequence ID" value="MDT3330413.1"/>
    <property type="molecule type" value="Genomic_DNA"/>
</dbReference>
<name>A0ABU3GI92_9MICO</name>
<evidence type="ECO:0000313" key="2">
    <source>
        <dbReference type="Proteomes" id="UP001262835"/>
    </source>
</evidence>
<dbReference type="RefSeq" id="WP_018188882.1">
    <property type="nucleotide sequence ID" value="NZ_JAUZVT010000002.1"/>
</dbReference>
<reference evidence="1 2" key="1">
    <citation type="submission" date="2023-08" db="EMBL/GenBank/DDBJ databases">
        <title>Microbacterium aquilitoris sp. nov. and Microbacterium gwkjibeachense sp. nov., isolated from beach.</title>
        <authorList>
            <person name="Lee S.D."/>
            <person name="Yang H."/>
            <person name="Kim I."/>
        </authorList>
    </citation>
    <scope>NUCLEOTIDE SEQUENCE [LARGE SCALE GENOMIC DNA]</scope>
    <source>
        <strain evidence="1 2">KSW-18</strain>
    </source>
</reference>
<proteinExistence type="predicted"/>
<organism evidence="1 2">
    <name type="scientific">Microbacterium aquilitoris</name>
    <dbReference type="NCBI Taxonomy" id="3067307"/>
    <lineage>
        <taxon>Bacteria</taxon>
        <taxon>Bacillati</taxon>
        <taxon>Actinomycetota</taxon>
        <taxon>Actinomycetes</taxon>
        <taxon>Micrococcales</taxon>
        <taxon>Microbacteriaceae</taxon>
        <taxon>Microbacterium</taxon>
    </lineage>
</organism>
<protein>
    <submittedName>
        <fullName evidence="1">Uncharacterized protein</fullName>
    </submittedName>
</protein>
<dbReference type="Proteomes" id="UP001262835">
    <property type="component" value="Unassembled WGS sequence"/>
</dbReference>
<sequence>MGIGEVIRPLKNSLDGVPVHVRQLAEMFRKHGQRQGDNTARVTDLDATDVPEALRNGWKGDWTPSDVVKVPQGQRPHPSEYLDAEYIRQHLDQFSDGATRIYKKPSLDGYGPGNNSGPDGRNTTYVFPTDKLGDVIRAADGDPVKLSDALGLPKDFFVGAEVELRDFAPHELDGLTVPTGNEGGTDLEKWIPGGYLPSGIPEAVIDIPETATGLNNGGFDPSYWPGTPRHFEL</sequence>
<gene>
    <name evidence="1" type="ORF">Q9S78_07005</name>
</gene>
<evidence type="ECO:0000313" key="1">
    <source>
        <dbReference type="EMBL" id="MDT3330413.1"/>
    </source>
</evidence>
<accession>A0ABU3GI92</accession>
<keyword evidence="2" id="KW-1185">Reference proteome</keyword>